<evidence type="ECO:0000256" key="9">
    <source>
        <dbReference type="SAM" id="MobiDB-lite"/>
    </source>
</evidence>
<dbReference type="Proteomes" id="UP001322277">
    <property type="component" value="Chromosome 8"/>
</dbReference>
<evidence type="ECO:0000256" key="5">
    <source>
        <dbReference type="ARBA" id="ARBA00023115"/>
    </source>
</evidence>
<dbReference type="InterPro" id="IPR020855">
    <property type="entry name" value="Ureohydrolase_Mn_BS"/>
</dbReference>
<keyword evidence="6" id="KW-0464">Manganese</keyword>
<evidence type="ECO:0000313" key="11">
    <source>
        <dbReference type="EMBL" id="WQF87774.1"/>
    </source>
</evidence>
<dbReference type="RefSeq" id="XP_062784995.1">
    <property type="nucleotide sequence ID" value="XM_062928944.1"/>
</dbReference>
<accession>A0AAX4IWT7</accession>
<feature type="chain" id="PRO_5043332288" evidence="10">
    <location>
        <begin position="18"/>
        <end position="389"/>
    </location>
</feature>
<evidence type="ECO:0000256" key="1">
    <source>
        <dbReference type="ARBA" id="ARBA00001936"/>
    </source>
</evidence>
<dbReference type="KEGG" id="cdet:87949288"/>
<dbReference type="SUPFAM" id="SSF52768">
    <property type="entry name" value="Arginase/deacetylase"/>
    <property type="match status" value="1"/>
</dbReference>
<keyword evidence="3 8" id="KW-0378">Hydrolase</keyword>
<dbReference type="GeneID" id="87949288"/>
<evidence type="ECO:0000256" key="3">
    <source>
        <dbReference type="ARBA" id="ARBA00022801"/>
    </source>
</evidence>
<evidence type="ECO:0000256" key="8">
    <source>
        <dbReference type="RuleBase" id="RU003684"/>
    </source>
</evidence>
<evidence type="ECO:0000256" key="4">
    <source>
        <dbReference type="ARBA" id="ARBA00023066"/>
    </source>
</evidence>
<protein>
    <submittedName>
        <fullName evidence="11">Ureohydrolase</fullName>
    </submittedName>
</protein>
<evidence type="ECO:0000256" key="7">
    <source>
        <dbReference type="PROSITE-ProRule" id="PRU00742"/>
    </source>
</evidence>
<dbReference type="GO" id="GO:0046872">
    <property type="term" value="F:metal ion binding"/>
    <property type="evidence" value="ECO:0007669"/>
    <property type="project" value="UniProtKB-KW"/>
</dbReference>
<organism evidence="11 12">
    <name type="scientific">Colletotrichum destructivum</name>
    <dbReference type="NCBI Taxonomy" id="34406"/>
    <lineage>
        <taxon>Eukaryota</taxon>
        <taxon>Fungi</taxon>
        <taxon>Dikarya</taxon>
        <taxon>Ascomycota</taxon>
        <taxon>Pezizomycotina</taxon>
        <taxon>Sordariomycetes</taxon>
        <taxon>Hypocreomycetidae</taxon>
        <taxon>Glomerellales</taxon>
        <taxon>Glomerellaceae</taxon>
        <taxon>Colletotrichum</taxon>
        <taxon>Colletotrichum destructivum species complex</taxon>
    </lineage>
</organism>
<dbReference type="GO" id="GO:0033389">
    <property type="term" value="P:putrescine biosynthetic process from arginine, via agmatine"/>
    <property type="evidence" value="ECO:0007669"/>
    <property type="project" value="TreeGrafter"/>
</dbReference>
<dbReference type="FunFam" id="3.40.800.10:FF:000001">
    <property type="entry name" value="Agmatinase"/>
    <property type="match status" value="1"/>
</dbReference>
<gene>
    <name evidence="11" type="ORF">CDEST_12788</name>
</gene>
<reference evidence="12" key="1">
    <citation type="journal article" date="2023" name="bioRxiv">
        <title>Complete genome of the Medicago anthracnose fungus, Colletotrichum destructivum, reveals a mini-chromosome-like region within a core chromosome.</title>
        <authorList>
            <person name="Lapalu N."/>
            <person name="Simon A."/>
            <person name="Lu A."/>
            <person name="Plaumann P.-L."/>
            <person name="Amselem J."/>
            <person name="Pigne S."/>
            <person name="Auger A."/>
            <person name="Koch C."/>
            <person name="Dallery J.-F."/>
            <person name="O'Connell R.J."/>
        </authorList>
    </citation>
    <scope>NUCLEOTIDE SEQUENCE [LARGE SCALE GENOMIC DNA]</scope>
    <source>
        <strain evidence="12">CBS 520.97</strain>
    </source>
</reference>
<keyword evidence="4" id="KW-0745">Spermidine biosynthesis</keyword>
<dbReference type="Gene3D" id="3.40.800.10">
    <property type="entry name" value="Ureohydrolase domain"/>
    <property type="match status" value="1"/>
</dbReference>
<evidence type="ECO:0000256" key="10">
    <source>
        <dbReference type="SAM" id="SignalP"/>
    </source>
</evidence>
<dbReference type="PROSITE" id="PS51409">
    <property type="entry name" value="ARGINASE_2"/>
    <property type="match status" value="1"/>
</dbReference>
<feature type="signal peptide" evidence="10">
    <location>
        <begin position="1"/>
        <end position="17"/>
    </location>
</feature>
<dbReference type="GO" id="GO:0008783">
    <property type="term" value="F:agmatinase activity"/>
    <property type="evidence" value="ECO:0007669"/>
    <property type="project" value="TreeGrafter"/>
</dbReference>
<keyword evidence="10" id="KW-0732">Signal</keyword>
<name>A0AAX4IWT7_9PEZI</name>
<evidence type="ECO:0000313" key="12">
    <source>
        <dbReference type="Proteomes" id="UP001322277"/>
    </source>
</evidence>
<keyword evidence="12" id="KW-1185">Reference proteome</keyword>
<keyword evidence="5" id="KW-0620">Polyamine biosynthesis</keyword>
<proteinExistence type="inferred from homology"/>
<dbReference type="PRINTS" id="PR00116">
    <property type="entry name" value="ARGINASE"/>
</dbReference>
<dbReference type="EMBL" id="CP137312">
    <property type="protein sequence ID" value="WQF87774.1"/>
    <property type="molecule type" value="Genomic_DNA"/>
</dbReference>
<sequence length="389" mass="41829">MMRFLTVILLCLPNTTGAAWKLPHSAFGNFESPRGNQVSIGLENDDEIGTFGASSFAGLRTFANLPFVDCFSDQDTRDHKYDIAIFGASHDTTTTGRPGARFGPPAIRTGSQRKGPGEWSIYTGRNPLQDWAAVVDCGDARLTWLDNTASLKRLDKAHTVISGRAAANSSVSSTPRILTLGGDHTTTLSALRSTYRRWGPVAVIHFDSHIDTWDPAVLGGGISEYAGLNHGTFLHIAHEEHLILNNSIHAGIRAPLVRRKGDLRNDVRCGFEIVTARDLDRLGAHGVISKIKERVGDSMVYISVDIDVLDPAYAPATGTAEPGGWSTRELLTILDGLEGLSIVGADVVEVAPAYDNNGETTVLAAAEIAYSLIDLMVLTPVRSKADNDA</sequence>
<comment type="cofactor">
    <cofactor evidence="1">
        <name>Mn(2+)</name>
        <dbReference type="ChEBI" id="CHEBI:29035"/>
    </cofactor>
</comment>
<dbReference type="PANTHER" id="PTHR11358">
    <property type="entry name" value="ARGINASE/AGMATINASE"/>
    <property type="match status" value="1"/>
</dbReference>
<dbReference type="PROSITE" id="PS01053">
    <property type="entry name" value="ARGINASE_1"/>
    <property type="match status" value="1"/>
</dbReference>
<keyword evidence="2" id="KW-0479">Metal-binding</keyword>
<dbReference type="InterPro" id="IPR006035">
    <property type="entry name" value="Ureohydrolase"/>
</dbReference>
<dbReference type="InterPro" id="IPR023696">
    <property type="entry name" value="Ureohydrolase_dom_sf"/>
</dbReference>
<dbReference type="GO" id="GO:0008295">
    <property type="term" value="P:spermidine biosynthetic process"/>
    <property type="evidence" value="ECO:0007669"/>
    <property type="project" value="UniProtKB-KW"/>
</dbReference>
<comment type="similarity">
    <text evidence="7 8">Belongs to the arginase family.</text>
</comment>
<feature type="region of interest" description="Disordered" evidence="9">
    <location>
        <begin position="94"/>
        <end position="117"/>
    </location>
</feature>
<dbReference type="CDD" id="cd11592">
    <property type="entry name" value="Agmatinase_PAH"/>
    <property type="match status" value="1"/>
</dbReference>
<dbReference type="PANTHER" id="PTHR11358:SF28">
    <property type="entry name" value="HYPOTHETICAL ARGINASE FAMILY PROTEIN (EUROFUNG)"/>
    <property type="match status" value="1"/>
</dbReference>
<dbReference type="AlphaFoldDB" id="A0AAX4IWT7"/>
<evidence type="ECO:0000256" key="2">
    <source>
        <dbReference type="ARBA" id="ARBA00022723"/>
    </source>
</evidence>
<dbReference type="Pfam" id="PF00491">
    <property type="entry name" value="Arginase"/>
    <property type="match status" value="1"/>
</dbReference>
<evidence type="ECO:0000256" key="6">
    <source>
        <dbReference type="ARBA" id="ARBA00023211"/>
    </source>
</evidence>